<evidence type="ECO:0000313" key="7">
    <source>
        <dbReference type="EMBL" id="AXV06385.1"/>
    </source>
</evidence>
<dbReference type="AlphaFoldDB" id="A0A346XVY8"/>
<dbReference type="GO" id="GO:0016491">
    <property type="term" value="F:oxidoreductase activity"/>
    <property type="evidence" value="ECO:0007669"/>
    <property type="project" value="UniProtKB-KW"/>
</dbReference>
<dbReference type="InterPro" id="IPR051914">
    <property type="entry name" value="FAD-linked_OxidoTrans_Type4"/>
</dbReference>
<dbReference type="Proteomes" id="UP000264006">
    <property type="component" value="Chromosome"/>
</dbReference>
<dbReference type="Pfam" id="PF01565">
    <property type="entry name" value="FAD_binding_4"/>
    <property type="match status" value="1"/>
</dbReference>
<dbReference type="SUPFAM" id="SSF55103">
    <property type="entry name" value="FAD-linked oxidases, C-terminal domain"/>
    <property type="match status" value="1"/>
</dbReference>
<dbReference type="InterPro" id="IPR006094">
    <property type="entry name" value="Oxid_FAD_bind_N"/>
</dbReference>
<name>A0A346XVY8_9ACTN</name>
<dbReference type="PANTHER" id="PTHR42934:SF2">
    <property type="entry name" value="GLYCOLATE OXIDASE SUBUNIT GLCD"/>
    <property type="match status" value="1"/>
</dbReference>
<protein>
    <submittedName>
        <fullName evidence="7">Glycolate dehydrogenase, subunit GlcD</fullName>
    </submittedName>
</protein>
<comment type="cofactor">
    <cofactor evidence="1">
        <name>FAD</name>
        <dbReference type="ChEBI" id="CHEBI:57692"/>
    </cofactor>
</comment>
<dbReference type="InterPro" id="IPR016164">
    <property type="entry name" value="FAD-linked_Oxase-like_C"/>
</dbReference>
<dbReference type="GO" id="GO:0071949">
    <property type="term" value="F:FAD binding"/>
    <property type="evidence" value="ECO:0007669"/>
    <property type="project" value="InterPro"/>
</dbReference>
<evidence type="ECO:0000256" key="5">
    <source>
        <dbReference type="ARBA" id="ARBA00023002"/>
    </source>
</evidence>
<dbReference type="Gene3D" id="3.30.465.10">
    <property type="match status" value="1"/>
</dbReference>
<accession>A0A346XVY8</accession>
<gene>
    <name evidence="7" type="ORF">DVS28_a1694</name>
</gene>
<keyword evidence="5" id="KW-0560">Oxidoreductase</keyword>
<keyword evidence="4" id="KW-0274">FAD</keyword>
<evidence type="ECO:0000259" key="6">
    <source>
        <dbReference type="PROSITE" id="PS51387"/>
    </source>
</evidence>
<keyword evidence="3" id="KW-0285">Flavoprotein</keyword>
<dbReference type="EMBL" id="CP031165">
    <property type="protein sequence ID" value="AXV06385.1"/>
    <property type="molecule type" value="Genomic_DNA"/>
</dbReference>
<dbReference type="InterPro" id="IPR016171">
    <property type="entry name" value="Vanillyl_alc_oxidase_C-sub2"/>
</dbReference>
<dbReference type="InterPro" id="IPR016166">
    <property type="entry name" value="FAD-bd_PCMH"/>
</dbReference>
<dbReference type="InterPro" id="IPR004113">
    <property type="entry name" value="FAD-bd_oxidored_4_C"/>
</dbReference>
<sequence>MLTDALAGLAGELDDDLLVTDPQVVAAHAGDQVPGLSSGTPLALVRPRTTQDVATVLRWASAHGVAVVPRGAGSGLAGAANAVDGAVVVSLAAMDRVLEVNPADRYAVVQPGAVTATVDAAARTHGLSYPPDPASKDFSTIGGNIATNAGGLCCVKYGVTADFVLALEVVLADGSIVRTGHRTRKGVAGYDLTHLMVGSEGTLGVVTEATLRLVPAPLAAATLVAFFPTLESAGRAVAAIAADGLSPSLLEIMDATTIRVVDEAHRMDLDRDAAALVLAQCDTGPRAADDIAELAVRCEAAGAGFVASTDDPAEGEALLAARRAAYPSLERLGTTLLDDVCVPVSALPAAIAAIEGIAERYELLIGTFGHAGDGNLHPTIVHDASSADRAAKAFDDILTAALGLGGTITGEHGVGRLKAHRLADELGPAGIRLQHAVKAAFDPAGILNPGAVLPPLP</sequence>
<dbReference type="FunFam" id="1.10.45.10:FF:000001">
    <property type="entry name" value="D-lactate dehydrogenase mitochondrial"/>
    <property type="match status" value="1"/>
</dbReference>
<feature type="domain" description="FAD-binding PCMH-type" evidence="6">
    <location>
        <begin position="37"/>
        <end position="216"/>
    </location>
</feature>
<dbReference type="InterPro" id="IPR016169">
    <property type="entry name" value="FAD-bd_PCMH_sub2"/>
</dbReference>
<evidence type="ECO:0000256" key="4">
    <source>
        <dbReference type="ARBA" id="ARBA00022827"/>
    </source>
</evidence>
<organism evidence="7 8">
    <name type="scientific">Euzebya pacifica</name>
    <dbReference type="NCBI Taxonomy" id="1608957"/>
    <lineage>
        <taxon>Bacteria</taxon>
        <taxon>Bacillati</taxon>
        <taxon>Actinomycetota</taxon>
        <taxon>Nitriliruptoria</taxon>
        <taxon>Euzebyales</taxon>
    </lineage>
</organism>
<keyword evidence="8" id="KW-1185">Reference proteome</keyword>
<reference evidence="7 8" key="1">
    <citation type="submission" date="2018-09" db="EMBL/GenBank/DDBJ databases">
        <title>Complete genome sequence of Euzebya sp. DY32-46 isolated from seawater of Pacific Ocean.</title>
        <authorList>
            <person name="Xu L."/>
            <person name="Wu Y.-H."/>
            <person name="Xu X.-W."/>
        </authorList>
    </citation>
    <scope>NUCLEOTIDE SEQUENCE [LARGE SCALE GENOMIC DNA]</scope>
    <source>
        <strain evidence="7 8">DY32-46</strain>
    </source>
</reference>
<dbReference type="Gene3D" id="3.30.70.2740">
    <property type="match status" value="1"/>
</dbReference>
<dbReference type="PROSITE" id="PS51387">
    <property type="entry name" value="FAD_PCMH"/>
    <property type="match status" value="1"/>
</dbReference>
<dbReference type="Gene3D" id="1.10.45.10">
    <property type="entry name" value="Vanillyl-alcohol Oxidase, Chain A, domain 4"/>
    <property type="match status" value="1"/>
</dbReference>
<evidence type="ECO:0000313" key="8">
    <source>
        <dbReference type="Proteomes" id="UP000264006"/>
    </source>
</evidence>
<dbReference type="InterPro" id="IPR036318">
    <property type="entry name" value="FAD-bd_PCMH-like_sf"/>
</dbReference>
<evidence type="ECO:0000256" key="2">
    <source>
        <dbReference type="ARBA" id="ARBA00008000"/>
    </source>
</evidence>
<dbReference type="PANTHER" id="PTHR42934">
    <property type="entry name" value="GLYCOLATE OXIDASE SUBUNIT GLCD"/>
    <property type="match status" value="1"/>
</dbReference>
<dbReference type="Pfam" id="PF02913">
    <property type="entry name" value="FAD-oxidase_C"/>
    <property type="match status" value="1"/>
</dbReference>
<dbReference type="FunFam" id="3.30.70.2740:FF:000001">
    <property type="entry name" value="D-lactate dehydrogenase mitochondrial"/>
    <property type="match status" value="1"/>
</dbReference>
<dbReference type="KEGG" id="euz:DVS28_a1694"/>
<evidence type="ECO:0000256" key="1">
    <source>
        <dbReference type="ARBA" id="ARBA00001974"/>
    </source>
</evidence>
<evidence type="ECO:0000256" key="3">
    <source>
        <dbReference type="ARBA" id="ARBA00022630"/>
    </source>
</evidence>
<dbReference type="SUPFAM" id="SSF56176">
    <property type="entry name" value="FAD-binding/transporter-associated domain-like"/>
    <property type="match status" value="1"/>
</dbReference>
<proteinExistence type="inferred from homology"/>
<comment type="similarity">
    <text evidence="2">Belongs to the FAD-binding oxidoreductase/transferase type 4 family.</text>
</comment>